<sequence length="189" mass="21389">MPDAGDGPVFSSIPEDTPLEFKLQFQDGKAVQLTEHIRILAGGIDDILPNFEKGTAIPVPRQELTAESFELLIKICKTVQEKEPEMYLRYLNQEDVKVDVNKEHFKFFEDYPDDVIIRAANATAFFSFTLPRRIICAYLGGLVNKHDALEIQRLFAATPLDKATCDSYGLDENDSVWKQYPAIKKSLFG</sequence>
<name>A0AC34QV09_9BILA</name>
<evidence type="ECO:0000313" key="1">
    <source>
        <dbReference type="Proteomes" id="UP000887576"/>
    </source>
</evidence>
<organism evidence="1 2">
    <name type="scientific">Panagrolaimus sp. JU765</name>
    <dbReference type="NCBI Taxonomy" id="591449"/>
    <lineage>
        <taxon>Eukaryota</taxon>
        <taxon>Metazoa</taxon>
        <taxon>Ecdysozoa</taxon>
        <taxon>Nematoda</taxon>
        <taxon>Chromadorea</taxon>
        <taxon>Rhabditida</taxon>
        <taxon>Tylenchina</taxon>
        <taxon>Panagrolaimomorpha</taxon>
        <taxon>Panagrolaimoidea</taxon>
        <taxon>Panagrolaimidae</taxon>
        <taxon>Panagrolaimus</taxon>
    </lineage>
</organism>
<reference evidence="2" key="1">
    <citation type="submission" date="2022-11" db="UniProtKB">
        <authorList>
            <consortium name="WormBaseParasite"/>
        </authorList>
    </citation>
    <scope>IDENTIFICATION</scope>
</reference>
<dbReference type="Proteomes" id="UP000887576">
    <property type="component" value="Unplaced"/>
</dbReference>
<proteinExistence type="predicted"/>
<accession>A0AC34QV09</accession>
<evidence type="ECO:0000313" key="2">
    <source>
        <dbReference type="WBParaSite" id="JU765_v2.g1952.t1"/>
    </source>
</evidence>
<dbReference type="WBParaSite" id="JU765_v2.g1952.t1">
    <property type="protein sequence ID" value="JU765_v2.g1952.t1"/>
    <property type="gene ID" value="JU765_v2.g1952"/>
</dbReference>
<protein>
    <submittedName>
        <fullName evidence="2">Uncharacterized protein</fullName>
    </submittedName>
</protein>